<comment type="caution">
    <text evidence="6">The sequence shown here is derived from an EMBL/GenBank/DDBJ whole genome shotgun (WGS) entry which is preliminary data.</text>
</comment>
<evidence type="ECO:0000313" key="6">
    <source>
        <dbReference type="EMBL" id="OWZ14529.1"/>
    </source>
</evidence>
<sequence length="156" mass="17193">MRLSYFLAAAITTMSVHQDPVTASVGSEVAFTGIMSLGFLHLVDADQSVSDQPRFLRGNNVAESDKEERMFALGVIEKLANQAKNKKELLKLKPAQLDKLLAEADAFMVSRFKTLDYLNMTPRDMEAQLRTVSGVSDDAIKEAVDAHAKYLNAISK</sequence>
<name>A0A225WBL5_9STRA</name>
<evidence type="ECO:0000256" key="4">
    <source>
        <dbReference type="ARBA" id="ARBA00022729"/>
    </source>
</evidence>
<proteinExistence type="inferred from homology"/>
<dbReference type="EMBL" id="NBNE01001318">
    <property type="protein sequence ID" value="OWZ14529.1"/>
    <property type="molecule type" value="Genomic_DNA"/>
</dbReference>
<comment type="subcellular location">
    <subcellularLocation>
        <location evidence="1 5">Secreted</location>
    </subcellularLocation>
</comment>
<evidence type="ECO:0000313" key="7">
    <source>
        <dbReference type="Proteomes" id="UP000198211"/>
    </source>
</evidence>
<comment type="domain">
    <text evidence="5">The RxLR-dEER motif acts to carry the protein into the host cell cytoplasm through binding to cell surface phosphatidylinositol-3-phosphate.</text>
</comment>
<reference evidence="7" key="1">
    <citation type="submission" date="2017-03" db="EMBL/GenBank/DDBJ databases">
        <title>Phytopthora megakarya and P. palmivora, two closely related causual agents of cacao black pod achieved similar genome size and gene model numbers by different mechanisms.</title>
        <authorList>
            <person name="Ali S."/>
            <person name="Shao J."/>
            <person name="Larry D.J."/>
            <person name="Kronmiller B."/>
            <person name="Shen D."/>
            <person name="Strem M.D."/>
            <person name="Melnick R.L."/>
            <person name="Guiltinan M.J."/>
            <person name="Tyler B.M."/>
            <person name="Meinhardt L.W."/>
            <person name="Bailey B.A."/>
        </authorList>
    </citation>
    <scope>NUCLEOTIDE SEQUENCE [LARGE SCALE GENOMIC DNA]</scope>
    <source>
        <strain evidence="7">zdho120</strain>
    </source>
</reference>
<keyword evidence="4" id="KW-0732">Signal</keyword>
<dbReference type="Pfam" id="PF16810">
    <property type="entry name" value="RXLR"/>
    <property type="match status" value="1"/>
</dbReference>
<dbReference type="AlphaFoldDB" id="A0A225WBL5"/>
<dbReference type="InterPro" id="IPR031825">
    <property type="entry name" value="RXLR"/>
</dbReference>
<evidence type="ECO:0000256" key="2">
    <source>
        <dbReference type="ARBA" id="ARBA00010400"/>
    </source>
</evidence>
<comment type="function">
    <text evidence="5">Effector that suppresses plant defense responses during pathogen infection.</text>
</comment>
<evidence type="ECO:0000256" key="5">
    <source>
        <dbReference type="RuleBase" id="RU367124"/>
    </source>
</evidence>
<keyword evidence="7" id="KW-1185">Reference proteome</keyword>
<organism evidence="6 7">
    <name type="scientific">Phytophthora megakarya</name>
    <dbReference type="NCBI Taxonomy" id="4795"/>
    <lineage>
        <taxon>Eukaryota</taxon>
        <taxon>Sar</taxon>
        <taxon>Stramenopiles</taxon>
        <taxon>Oomycota</taxon>
        <taxon>Peronosporomycetes</taxon>
        <taxon>Peronosporales</taxon>
        <taxon>Peronosporaceae</taxon>
        <taxon>Phytophthora</taxon>
    </lineage>
</organism>
<protein>
    <recommendedName>
        <fullName evidence="5">RxLR effector protein</fullName>
    </recommendedName>
</protein>
<evidence type="ECO:0000256" key="3">
    <source>
        <dbReference type="ARBA" id="ARBA00022525"/>
    </source>
</evidence>
<gene>
    <name evidence="6" type="ORF">PHMEG_00011980</name>
</gene>
<evidence type="ECO:0000256" key="1">
    <source>
        <dbReference type="ARBA" id="ARBA00004613"/>
    </source>
</evidence>
<accession>A0A225WBL5</accession>
<keyword evidence="3 5" id="KW-0964">Secreted</keyword>
<dbReference type="Proteomes" id="UP000198211">
    <property type="component" value="Unassembled WGS sequence"/>
</dbReference>
<comment type="similarity">
    <text evidence="2 5">Belongs to the RxLR effector family.</text>
</comment>